<dbReference type="GO" id="GO:0000287">
    <property type="term" value="F:magnesium ion binding"/>
    <property type="evidence" value="ECO:0007669"/>
    <property type="project" value="InterPro"/>
</dbReference>
<name>E9NIH3_9CAUD</name>
<protein>
    <submittedName>
        <fullName evidence="1">Uncharacterized protein</fullName>
    </submittedName>
</protein>
<dbReference type="Gene3D" id="3.30.1330.70">
    <property type="entry name" value="Holliday junction resolvase RusA"/>
    <property type="match status" value="1"/>
</dbReference>
<evidence type="ECO:0000313" key="1">
    <source>
        <dbReference type="EMBL" id="ADU79199.1"/>
    </source>
</evidence>
<proteinExistence type="predicted"/>
<dbReference type="EMBL" id="HQ641380">
    <property type="protein sequence ID" value="ADU79199.1"/>
    <property type="molecule type" value="Genomic_DNA"/>
</dbReference>
<accession>E9NIH3</accession>
<keyword evidence="2" id="KW-1185">Reference proteome</keyword>
<dbReference type="GO" id="GO:0006281">
    <property type="term" value="P:DNA repair"/>
    <property type="evidence" value="ECO:0007669"/>
    <property type="project" value="InterPro"/>
</dbReference>
<organism evidence="1 2">
    <name type="scientific">Enterobacter phage EcP1</name>
    <dbReference type="NCBI Taxonomy" id="942016"/>
    <lineage>
        <taxon>Viruses</taxon>
        <taxon>Duplodnaviria</taxon>
        <taxon>Heunggongvirae</taxon>
        <taxon>Uroviricota</taxon>
        <taxon>Caudoviricetes</taxon>
        <taxon>Schitoviridae</taxon>
        <taxon>Eceepunavirus</taxon>
        <taxon>Eceepunavirus EcP1</taxon>
    </lineage>
</organism>
<dbReference type="SUPFAM" id="SSF103084">
    <property type="entry name" value="Holliday junction resolvase RusA"/>
    <property type="match status" value="1"/>
</dbReference>
<reference evidence="1 2" key="1">
    <citation type="submission" date="2010-11" db="EMBL/GenBank/DDBJ databases">
        <title>Complete nucleotide sequence of the bacteriophage EcP1, a new member of the N4-like viruses.</title>
        <authorList>
            <person name="Zhu J."/>
            <person name="Rao X."/>
            <person name="Tan Y."/>
            <person name="Hu Z."/>
            <person name="Xiong K."/>
            <person name="Chen Z."/>
            <person name="Li S."/>
            <person name="Yang J."/>
            <person name="Jin X."/>
            <person name="Chen Y."/>
            <person name="Hu F."/>
        </authorList>
    </citation>
    <scope>NUCLEOTIDE SEQUENCE [LARGE SCALE GENOMIC DNA]</scope>
</reference>
<dbReference type="Proteomes" id="UP000007263">
    <property type="component" value="Segment"/>
</dbReference>
<dbReference type="KEGG" id="vg:14006827"/>
<dbReference type="GO" id="GO:0006310">
    <property type="term" value="P:DNA recombination"/>
    <property type="evidence" value="ECO:0007669"/>
    <property type="project" value="InterPro"/>
</dbReference>
<sequence length="128" mass="14874">MNQHILISPVSIPVSSKKVFRLNLNEYRNAHYHVLNQAKINYKSHMSEQISKLPKMSKIGIEYRLFVGSRRRCDVMNICSIVDKFFCDALTELGKITDDDYDHLPAINCRFGGYDKNNPRVEIIIEEL</sequence>
<dbReference type="OrthoDB" id="17084at10239"/>
<dbReference type="GeneID" id="14006827"/>
<gene>
    <name evidence="1" type="ORF">EcP1_gp48</name>
</gene>
<dbReference type="RefSeq" id="YP_007003171.1">
    <property type="nucleotide sequence ID" value="NC_019485.1"/>
</dbReference>
<dbReference type="InterPro" id="IPR036614">
    <property type="entry name" value="RusA-like_sf"/>
</dbReference>
<evidence type="ECO:0000313" key="2">
    <source>
        <dbReference type="Proteomes" id="UP000007263"/>
    </source>
</evidence>